<evidence type="ECO:0000313" key="7">
    <source>
        <dbReference type="Proteomes" id="UP000177369"/>
    </source>
</evidence>
<dbReference type="STRING" id="1797714.A3D04_03125"/>
<gene>
    <name evidence="6" type="ORF">A3D04_03125</name>
</gene>
<evidence type="ECO:0000256" key="4">
    <source>
        <dbReference type="ARBA" id="ARBA00022741"/>
    </source>
</evidence>
<organism evidence="6 7">
    <name type="scientific">Candidatus Curtissbacteria bacterium RIFCSPHIGHO2_02_FULL_40_16b</name>
    <dbReference type="NCBI Taxonomy" id="1797714"/>
    <lineage>
        <taxon>Bacteria</taxon>
        <taxon>Candidatus Curtissiibacteriota</taxon>
    </lineage>
</organism>
<dbReference type="Proteomes" id="UP000177369">
    <property type="component" value="Unassembled WGS sequence"/>
</dbReference>
<protein>
    <recommendedName>
        <fullName evidence="8">DUF86 domain-containing protein</fullName>
    </recommendedName>
</protein>
<evidence type="ECO:0000256" key="3">
    <source>
        <dbReference type="ARBA" id="ARBA00022722"/>
    </source>
</evidence>
<evidence type="ECO:0000256" key="2">
    <source>
        <dbReference type="ARBA" id="ARBA00022649"/>
    </source>
</evidence>
<evidence type="ECO:0000313" key="6">
    <source>
        <dbReference type="EMBL" id="OGD88024.1"/>
    </source>
</evidence>
<keyword evidence="5" id="KW-0378">Hydrolase</keyword>
<reference evidence="6 7" key="1">
    <citation type="journal article" date="2016" name="Nat. Commun.">
        <title>Thousands of microbial genomes shed light on interconnected biogeochemical processes in an aquifer system.</title>
        <authorList>
            <person name="Anantharaman K."/>
            <person name="Brown C.T."/>
            <person name="Hug L.A."/>
            <person name="Sharon I."/>
            <person name="Castelle C.J."/>
            <person name="Probst A.J."/>
            <person name="Thomas B.C."/>
            <person name="Singh A."/>
            <person name="Wilkins M.J."/>
            <person name="Karaoz U."/>
            <person name="Brodie E.L."/>
            <person name="Williams K.H."/>
            <person name="Hubbard S.S."/>
            <person name="Banfield J.F."/>
        </authorList>
    </citation>
    <scope>NUCLEOTIDE SEQUENCE [LARGE SCALE GENOMIC DNA]</scope>
</reference>
<dbReference type="GO" id="GO:0016787">
    <property type="term" value="F:hydrolase activity"/>
    <property type="evidence" value="ECO:0007669"/>
    <property type="project" value="UniProtKB-KW"/>
</dbReference>
<comment type="caution">
    <text evidence="6">The sequence shown here is derived from an EMBL/GenBank/DDBJ whole genome shotgun (WGS) entry which is preliminary data.</text>
</comment>
<dbReference type="PANTHER" id="PTHR34139:SF1">
    <property type="entry name" value="RNASE MJ1380-RELATED"/>
    <property type="match status" value="1"/>
</dbReference>
<dbReference type="AlphaFoldDB" id="A0A1F5G881"/>
<proteinExistence type="predicted"/>
<name>A0A1F5G881_9BACT</name>
<dbReference type="PANTHER" id="PTHR34139">
    <property type="entry name" value="UPF0331 PROTEIN MJ0127"/>
    <property type="match status" value="1"/>
</dbReference>
<keyword evidence="3" id="KW-0540">Nuclease</keyword>
<keyword evidence="2" id="KW-1277">Toxin-antitoxin system</keyword>
<dbReference type="GO" id="GO:0004540">
    <property type="term" value="F:RNA nuclease activity"/>
    <property type="evidence" value="ECO:0007669"/>
    <property type="project" value="InterPro"/>
</dbReference>
<evidence type="ECO:0000256" key="1">
    <source>
        <dbReference type="ARBA" id="ARBA00022553"/>
    </source>
</evidence>
<dbReference type="EMBL" id="MFBD01000040">
    <property type="protein sequence ID" value="OGD88024.1"/>
    <property type="molecule type" value="Genomic_DNA"/>
</dbReference>
<evidence type="ECO:0000256" key="5">
    <source>
        <dbReference type="ARBA" id="ARBA00022801"/>
    </source>
</evidence>
<dbReference type="InterPro" id="IPR008201">
    <property type="entry name" value="HepT-like"/>
</dbReference>
<evidence type="ECO:0008006" key="8">
    <source>
        <dbReference type="Google" id="ProtNLM"/>
    </source>
</evidence>
<keyword evidence="1" id="KW-0597">Phosphoprotein</keyword>
<accession>A0A1F5G881</accession>
<dbReference type="GO" id="GO:0110001">
    <property type="term" value="C:toxin-antitoxin complex"/>
    <property type="evidence" value="ECO:0007669"/>
    <property type="project" value="InterPro"/>
</dbReference>
<keyword evidence="4" id="KW-0547">Nucleotide-binding</keyword>
<sequence>MKKDPQIFLKHILESIEWIEKDIKGMQKDDFLKNVPMQDAVIRRIEIIGEAIRNLPPDLKDENKDVSWQDIMDMRNKIIHEYFGVDLELVWVVVKKDTPELKEKIEEILSSF</sequence>
<dbReference type="InterPro" id="IPR051813">
    <property type="entry name" value="HepT_RNase_toxin"/>
</dbReference>
<dbReference type="Pfam" id="PF01934">
    <property type="entry name" value="HepT-like"/>
    <property type="match status" value="1"/>
</dbReference>
<dbReference type="GO" id="GO:0000166">
    <property type="term" value="F:nucleotide binding"/>
    <property type="evidence" value="ECO:0007669"/>
    <property type="project" value="UniProtKB-KW"/>
</dbReference>